<comment type="caution">
    <text evidence="1">The sequence shown here is derived from an EMBL/GenBank/DDBJ whole genome shotgun (WGS) entry which is preliminary data.</text>
</comment>
<dbReference type="InterPro" id="IPR017850">
    <property type="entry name" value="Alkaline_phosphatase_core_sf"/>
</dbReference>
<name>A0A645GKN1_9ZZZZ</name>
<organism evidence="1">
    <name type="scientific">bioreactor metagenome</name>
    <dbReference type="NCBI Taxonomy" id="1076179"/>
    <lineage>
        <taxon>unclassified sequences</taxon>
        <taxon>metagenomes</taxon>
        <taxon>ecological metagenomes</taxon>
    </lineage>
</organism>
<sequence>MDWVEENSSWSETLLIVTGDHETGYLSGSPDALTPVRSNGQGQLPGVYWLSGDHTNQLIPLYAKGPGAQLLKKYADERDAVRKRYLDNTEIVPAVLDLLD</sequence>
<dbReference type="Gene3D" id="3.40.720.10">
    <property type="entry name" value="Alkaline Phosphatase, subunit A"/>
    <property type="match status" value="1"/>
</dbReference>
<evidence type="ECO:0008006" key="2">
    <source>
        <dbReference type="Google" id="ProtNLM"/>
    </source>
</evidence>
<dbReference type="AlphaFoldDB" id="A0A645GKN1"/>
<reference evidence="1" key="1">
    <citation type="submission" date="2019-08" db="EMBL/GenBank/DDBJ databases">
        <authorList>
            <person name="Kucharzyk K."/>
            <person name="Murdoch R.W."/>
            <person name="Higgins S."/>
            <person name="Loffler F."/>
        </authorList>
    </citation>
    <scope>NUCLEOTIDE SEQUENCE</scope>
</reference>
<proteinExistence type="predicted"/>
<gene>
    <name evidence="1" type="ORF">SDC9_174880</name>
</gene>
<accession>A0A645GKN1</accession>
<evidence type="ECO:0000313" key="1">
    <source>
        <dbReference type="EMBL" id="MPN27447.1"/>
    </source>
</evidence>
<dbReference type="SUPFAM" id="SSF53649">
    <property type="entry name" value="Alkaline phosphatase-like"/>
    <property type="match status" value="1"/>
</dbReference>
<protein>
    <recommendedName>
        <fullName evidence="2">Alkaline phosphatase</fullName>
    </recommendedName>
</protein>
<dbReference type="EMBL" id="VSSQ01077350">
    <property type="protein sequence ID" value="MPN27447.1"/>
    <property type="molecule type" value="Genomic_DNA"/>
</dbReference>